<accession>A0ABY7VUP8</accession>
<reference evidence="3 4" key="1">
    <citation type="submission" date="2023-02" db="EMBL/GenBank/DDBJ databases">
        <title>Genome sequence of Lentisphaera profundi SAORIC-696.</title>
        <authorList>
            <person name="Kim e."/>
            <person name="Cho J.-C."/>
            <person name="Choi A."/>
            <person name="Kang I."/>
        </authorList>
    </citation>
    <scope>NUCLEOTIDE SEQUENCE [LARGE SCALE GENOMIC DNA]</scope>
    <source>
        <strain evidence="3 4">SAORIC-696</strain>
    </source>
</reference>
<dbReference type="PROSITE" id="PS00409">
    <property type="entry name" value="PROKAR_NTER_METHYL"/>
    <property type="match status" value="1"/>
</dbReference>
<dbReference type="RefSeq" id="WP_274150539.1">
    <property type="nucleotide sequence ID" value="NZ_CP117811.1"/>
</dbReference>
<evidence type="ECO:0000313" key="4">
    <source>
        <dbReference type="Proteomes" id="UP001214250"/>
    </source>
</evidence>
<dbReference type="Proteomes" id="UP001214250">
    <property type="component" value="Chromosome 1"/>
</dbReference>
<dbReference type="NCBIfam" id="TIGR02532">
    <property type="entry name" value="IV_pilin_GFxxxE"/>
    <property type="match status" value="1"/>
</dbReference>
<dbReference type="EMBL" id="CP117811">
    <property type="protein sequence ID" value="WDE96474.1"/>
    <property type="molecule type" value="Genomic_DNA"/>
</dbReference>
<dbReference type="Gene3D" id="3.30.700.10">
    <property type="entry name" value="Glycoprotein, Type 4 Pilin"/>
    <property type="match status" value="1"/>
</dbReference>
<dbReference type="InterPro" id="IPR011453">
    <property type="entry name" value="DUF1559"/>
</dbReference>
<proteinExistence type="predicted"/>
<evidence type="ECO:0000259" key="2">
    <source>
        <dbReference type="Pfam" id="PF07596"/>
    </source>
</evidence>
<dbReference type="SUPFAM" id="SSF54523">
    <property type="entry name" value="Pili subunits"/>
    <property type="match status" value="1"/>
</dbReference>
<keyword evidence="1" id="KW-0472">Membrane</keyword>
<dbReference type="Pfam" id="PF07596">
    <property type="entry name" value="SBP_bac_10"/>
    <property type="match status" value="1"/>
</dbReference>
<evidence type="ECO:0000313" key="3">
    <source>
        <dbReference type="EMBL" id="WDE96474.1"/>
    </source>
</evidence>
<name>A0ABY7VUP8_9BACT</name>
<dbReference type="PANTHER" id="PTHR30093">
    <property type="entry name" value="GENERAL SECRETION PATHWAY PROTEIN G"/>
    <property type="match status" value="1"/>
</dbReference>
<dbReference type="Pfam" id="PF07963">
    <property type="entry name" value="N_methyl"/>
    <property type="match status" value="1"/>
</dbReference>
<protein>
    <submittedName>
        <fullName evidence="3">Prepilin-type N-terminal cleavage/methylation domain-containing protein</fullName>
    </submittedName>
</protein>
<feature type="transmembrane region" description="Helical" evidence="1">
    <location>
        <begin position="20"/>
        <end position="44"/>
    </location>
</feature>
<feature type="domain" description="DUF1559" evidence="2">
    <location>
        <begin position="46"/>
        <end position="81"/>
    </location>
</feature>
<keyword evidence="4" id="KW-1185">Reference proteome</keyword>
<sequence>MKKKSSPSTLGNSKVGIKQGFTLIELMVAIAIIAILASFLLPLLGKARKTARRAVCTSNFKQCGIAVISYANDHKGTMPKAIQDYSPDYYKNYSDLRTLLGPYLSDSFSVWMCPSVPTSLPIDDPRNTGNKPRGNYNYYPGHNKVEDTSVKITANGSADILMSDLAYQWNNKWRANHSIGGTSWTPYPNNPSLTSFANGFPEGANGLYADGHVSWCKKMRWAGNTSGANHFFVPVE</sequence>
<dbReference type="InterPro" id="IPR045584">
    <property type="entry name" value="Pilin-like"/>
</dbReference>
<keyword evidence="1" id="KW-1133">Transmembrane helix</keyword>
<evidence type="ECO:0000256" key="1">
    <source>
        <dbReference type="SAM" id="Phobius"/>
    </source>
</evidence>
<keyword evidence="1" id="KW-0812">Transmembrane</keyword>
<dbReference type="InterPro" id="IPR012902">
    <property type="entry name" value="N_methyl_site"/>
</dbReference>
<gene>
    <name evidence="3" type="ORF">PQO03_00655</name>
</gene>
<organism evidence="3 4">
    <name type="scientific">Lentisphaera profundi</name>
    <dbReference type="NCBI Taxonomy" id="1658616"/>
    <lineage>
        <taxon>Bacteria</taxon>
        <taxon>Pseudomonadati</taxon>
        <taxon>Lentisphaerota</taxon>
        <taxon>Lentisphaeria</taxon>
        <taxon>Lentisphaerales</taxon>
        <taxon>Lentisphaeraceae</taxon>
        <taxon>Lentisphaera</taxon>
    </lineage>
</organism>